<organism evidence="1 2">
    <name type="scientific">Opisthorchis viverrini</name>
    <name type="common">Southeast Asian liver fluke</name>
    <dbReference type="NCBI Taxonomy" id="6198"/>
    <lineage>
        <taxon>Eukaryota</taxon>
        <taxon>Metazoa</taxon>
        <taxon>Spiralia</taxon>
        <taxon>Lophotrochozoa</taxon>
        <taxon>Platyhelminthes</taxon>
        <taxon>Trematoda</taxon>
        <taxon>Digenea</taxon>
        <taxon>Opisthorchiida</taxon>
        <taxon>Opisthorchiata</taxon>
        <taxon>Opisthorchiidae</taxon>
        <taxon>Opisthorchis</taxon>
    </lineage>
</organism>
<dbReference type="AlphaFoldDB" id="A0A074YVY9"/>
<gene>
    <name evidence="1" type="ORF">T265_15793</name>
</gene>
<dbReference type="KEGG" id="ovi:T265_15793"/>
<protein>
    <recommendedName>
        <fullName evidence="3">Apple domain-containing protein</fullName>
    </recommendedName>
</protein>
<dbReference type="Proteomes" id="UP000054324">
    <property type="component" value="Unassembled WGS sequence"/>
</dbReference>
<keyword evidence="2" id="KW-1185">Reference proteome</keyword>
<name>A0A074YVY9_OPIVI</name>
<dbReference type="GeneID" id="20329958"/>
<proteinExistence type="predicted"/>
<feature type="non-terminal residue" evidence="1">
    <location>
        <position position="1"/>
    </location>
</feature>
<accession>A0A074YVY9</accession>
<evidence type="ECO:0000313" key="2">
    <source>
        <dbReference type="Proteomes" id="UP000054324"/>
    </source>
</evidence>
<dbReference type="EMBL" id="KL597765">
    <property type="protein sequence ID" value="KER18843.1"/>
    <property type="molecule type" value="Genomic_DNA"/>
</dbReference>
<dbReference type="CTD" id="20329958"/>
<sequence length="116" mass="13251">YKFACRIAVPPAISLIRVIRFSVDYVIFKLKVHCEDGGESPKDNLNVPFRVDFPESFHDIFPPHHEFRGCPLTLKAATKIECAHKCALNPTCRSIYFKDKEKNGVHMQQADSLLPH</sequence>
<dbReference type="RefSeq" id="XP_009177410.1">
    <property type="nucleotide sequence ID" value="XM_009179146.1"/>
</dbReference>
<reference evidence="1 2" key="1">
    <citation type="submission" date="2013-11" db="EMBL/GenBank/DDBJ databases">
        <title>Opisthorchis viverrini - life in the bile duct.</title>
        <authorList>
            <person name="Young N.D."/>
            <person name="Nagarajan N."/>
            <person name="Lin S.J."/>
            <person name="Korhonen P.K."/>
            <person name="Jex A.R."/>
            <person name="Hall R.S."/>
            <person name="Safavi-Hemami H."/>
            <person name="Kaewkong W."/>
            <person name="Bertrand D."/>
            <person name="Gao S."/>
            <person name="Seet Q."/>
            <person name="Wongkham S."/>
            <person name="Teh B.T."/>
            <person name="Wongkham C."/>
            <person name="Intapan P.M."/>
            <person name="Maleewong W."/>
            <person name="Yang X."/>
            <person name="Hu M."/>
            <person name="Wang Z."/>
            <person name="Hofmann A."/>
            <person name="Sternberg P.W."/>
            <person name="Tan P."/>
            <person name="Wang J."/>
            <person name="Gasser R.B."/>
        </authorList>
    </citation>
    <scope>NUCLEOTIDE SEQUENCE [LARGE SCALE GENOMIC DNA]</scope>
</reference>
<feature type="non-terminal residue" evidence="1">
    <location>
        <position position="116"/>
    </location>
</feature>
<evidence type="ECO:0008006" key="3">
    <source>
        <dbReference type="Google" id="ProtNLM"/>
    </source>
</evidence>
<evidence type="ECO:0000313" key="1">
    <source>
        <dbReference type="EMBL" id="KER18843.1"/>
    </source>
</evidence>